<keyword evidence="2 3" id="KW-0378">Hydrolase</keyword>
<evidence type="ECO:0000256" key="2">
    <source>
        <dbReference type="ARBA" id="ARBA00022801"/>
    </source>
</evidence>
<sequence>MAGRQSRKSSTVTHQDPYSNRIRVRACGILVVEEKILLVEQNVPARKHPVWIPPGGGVRTGESAEDALTREFFEETNLRISGLKLKYINEYIQNPYHAMELYFLVESYSGELKPGYDPEHTQTNQLIRDVRFIPFSELKHIQIVPEFIRDELNSKKYLDDQITFYKSEN</sequence>
<dbReference type="GO" id="GO:0016787">
    <property type="term" value="F:hydrolase activity"/>
    <property type="evidence" value="ECO:0007669"/>
    <property type="project" value="UniProtKB-KW"/>
</dbReference>
<dbReference type="SUPFAM" id="SSF55811">
    <property type="entry name" value="Nudix"/>
    <property type="match status" value="1"/>
</dbReference>
<dbReference type="PRINTS" id="PR00502">
    <property type="entry name" value="NUDIXFAMILY"/>
</dbReference>
<organism evidence="5 6">
    <name type="scientific">Rhodohalobacter barkolensis</name>
    <dbReference type="NCBI Taxonomy" id="2053187"/>
    <lineage>
        <taxon>Bacteria</taxon>
        <taxon>Pseudomonadati</taxon>
        <taxon>Balneolota</taxon>
        <taxon>Balneolia</taxon>
        <taxon>Balneolales</taxon>
        <taxon>Balneolaceae</taxon>
        <taxon>Rhodohalobacter</taxon>
    </lineage>
</organism>
<dbReference type="InterPro" id="IPR000086">
    <property type="entry name" value="NUDIX_hydrolase_dom"/>
</dbReference>
<feature type="domain" description="Nudix hydrolase" evidence="4">
    <location>
        <begin position="20"/>
        <end position="157"/>
    </location>
</feature>
<dbReference type="InterPro" id="IPR015797">
    <property type="entry name" value="NUDIX_hydrolase-like_dom_sf"/>
</dbReference>
<gene>
    <name evidence="5" type="ORF">CWD77_00200</name>
</gene>
<dbReference type="OrthoDB" id="9810648at2"/>
<dbReference type="EMBL" id="PISP01000001">
    <property type="protein sequence ID" value="PKD43939.1"/>
    <property type="molecule type" value="Genomic_DNA"/>
</dbReference>
<dbReference type="AlphaFoldDB" id="A0A2N0VID0"/>
<comment type="similarity">
    <text evidence="3">Belongs to the Nudix hydrolase family.</text>
</comment>
<dbReference type="InterPro" id="IPR020084">
    <property type="entry name" value="NUDIX_hydrolase_CS"/>
</dbReference>
<protein>
    <submittedName>
        <fullName evidence="5">NUDIX hydrolase</fullName>
    </submittedName>
</protein>
<dbReference type="PROSITE" id="PS00893">
    <property type="entry name" value="NUDIX_BOX"/>
    <property type="match status" value="1"/>
</dbReference>
<comment type="cofactor">
    <cofactor evidence="1">
        <name>Mg(2+)</name>
        <dbReference type="ChEBI" id="CHEBI:18420"/>
    </cofactor>
</comment>
<dbReference type="PANTHER" id="PTHR43046">
    <property type="entry name" value="GDP-MANNOSE MANNOSYL HYDROLASE"/>
    <property type="match status" value="1"/>
</dbReference>
<evidence type="ECO:0000259" key="4">
    <source>
        <dbReference type="PROSITE" id="PS51462"/>
    </source>
</evidence>
<evidence type="ECO:0000256" key="1">
    <source>
        <dbReference type="ARBA" id="ARBA00001946"/>
    </source>
</evidence>
<reference evidence="5 6" key="1">
    <citation type="submission" date="2017-11" db="EMBL/GenBank/DDBJ databases">
        <title>Rhodohalobacter 15182 sp. nov., isolated from a salt lake.</title>
        <authorList>
            <person name="Han S."/>
        </authorList>
    </citation>
    <scope>NUCLEOTIDE SEQUENCE [LARGE SCALE GENOMIC DNA]</scope>
    <source>
        <strain evidence="5 6">15182</strain>
    </source>
</reference>
<proteinExistence type="inferred from homology"/>
<name>A0A2N0VID0_9BACT</name>
<accession>A0A2N0VID0</accession>
<evidence type="ECO:0000313" key="6">
    <source>
        <dbReference type="Proteomes" id="UP000233398"/>
    </source>
</evidence>
<dbReference type="PROSITE" id="PS51462">
    <property type="entry name" value="NUDIX"/>
    <property type="match status" value="1"/>
</dbReference>
<dbReference type="Pfam" id="PF00293">
    <property type="entry name" value="NUDIX"/>
    <property type="match status" value="1"/>
</dbReference>
<dbReference type="PANTHER" id="PTHR43046:SF16">
    <property type="entry name" value="ADP-RIBOSE PYROPHOSPHATASE YJHB-RELATED"/>
    <property type="match status" value="1"/>
</dbReference>
<dbReference type="Proteomes" id="UP000233398">
    <property type="component" value="Unassembled WGS sequence"/>
</dbReference>
<dbReference type="Gene3D" id="3.90.79.10">
    <property type="entry name" value="Nucleoside Triphosphate Pyrophosphohydrolase"/>
    <property type="match status" value="1"/>
</dbReference>
<evidence type="ECO:0000313" key="5">
    <source>
        <dbReference type="EMBL" id="PKD43939.1"/>
    </source>
</evidence>
<comment type="caution">
    <text evidence="5">The sequence shown here is derived from an EMBL/GenBank/DDBJ whole genome shotgun (WGS) entry which is preliminary data.</text>
</comment>
<dbReference type="InterPro" id="IPR020476">
    <property type="entry name" value="Nudix_hydrolase"/>
</dbReference>
<evidence type="ECO:0000256" key="3">
    <source>
        <dbReference type="RuleBase" id="RU003476"/>
    </source>
</evidence>
<keyword evidence="6" id="KW-1185">Reference proteome</keyword>